<evidence type="ECO:0000313" key="4">
    <source>
        <dbReference type="EMBL" id="WRP17877.1"/>
    </source>
</evidence>
<dbReference type="InterPro" id="IPR029057">
    <property type="entry name" value="PRTase-like"/>
</dbReference>
<dbReference type="Pfam" id="PF18912">
    <property type="entry name" value="DZR_2"/>
    <property type="match status" value="1"/>
</dbReference>
<dbReference type="InterPro" id="IPR044005">
    <property type="entry name" value="DZR_2"/>
</dbReference>
<dbReference type="Gene3D" id="3.40.50.2020">
    <property type="match status" value="1"/>
</dbReference>
<feature type="domain" description="Phosphoribosyltransferase" evidence="2">
    <location>
        <begin position="142"/>
        <end position="235"/>
    </location>
</feature>
<dbReference type="Pfam" id="PF00156">
    <property type="entry name" value="Pribosyltran"/>
    <property type="match status" value="1"/>
</dbReference>
<dbReference type="CDD" id="cd06223">
    <property type="entry name" value="PRTases_typeI"/>
    <property type="match status" value="1"/>
</dbReference>
<organism evidence="4 5">
    <name type="scientific">Carboxydichorda subterranea</name>
    <dbReference type="NCBI Taxonomy" id="3109565"/>
    <lineage>
        <taxon>Bacteria</taxon>
        <taxon>Bacillati</taxon>
        <taxon>Bacillota</taxon>
        <taxon>Limnochordia</taxon>
        <taxon>Limnochordales</taxon>
        <taxon>Geochordaceae</taxon>
        <taxon>Carboxydichorda</taxon>
    </lineage>
</organism>
<dbReference type="PANTHER" id="PTHR47505:SF1">
    <property type="entry name" value="DNA UTILIZATION PROTEIN YHGH"/>
    <property type="match status" value="1"/>
</dbReference>
<name>A0ABZ1BYK1_9FIRM</name>
<protein>
    <submittedName>
        <fullName evidence="4">ComF family protein</fullName>
    </submittedName>
</protein>
<comment type="similarity">
    <text evidence="1">Belongs to the ComF/GntX family.</text>
</comment>
<evidence type="ECO:0000313" key="5">
    <source>
        <dbReference type="Proteomes" id="UP001332192"/>
    </source>
</evidence>
<sequence>MNAVRRWLRSLYEAMELSSPGCLFCGRPLQYRREQEPGLCLACQDRIAWVQGEVCPRCGKPLHGRDGPCADCARRPVPFAFNRAVAVYDGIWKELILQFKFYGRRELARPLGWWMAGTAMRWGIRERAHALVPVPLHPRRLERRGYNQALELAIQVRERTGVPVVEALARTREPGGPQSLRQAAARRRSMRGAFVAWEPALVEGLTLVVVDDVYTTGATLDAASRALLRAGAREVLGLVAAVGLTDLDLADGGPEGGDGRGHP</sequence>
<dbReference type="InterPro" id="IPR000836">
    <property type="entry name" value="PRTase_dom"/>
</dbReference>
<dbReference type="PANTHER" id="PTHR47505">
    <property type="entry name" value="DNA UTILIZATION PROTEIN YHGH"/>
    <property type="match status" value="1"/>
</dbReference>
<dbReference type="InterPro" id="IPR051910">
    <property type="entry name" value="ComF/GntX_DNA_util-trans"/>
</dbReference>
<dbReference type="Proteomes" id="UP001332192">
    <property type="component" value="Chromosome"/>
</dbReference>
<dbReference type="EMBL" id="CP141615">
    <property type="protein sequence ID" value="WRP17877.1"/>
    <property type="molecule type" value="Genomic_DNA"/>
</dbReference>
<evidence type="ECO:0000259" key="2">
    <source>
        <dbReference type="Pfam" id="PF00156"/>
    </source>
</evidence>
<gene>
    <name evidence="4" type="ORF">U7230_02375</name>
</gene>
<reference evidence="4 5" key="1">
    <citation type="journal article" date="2024" name="Front. Microbiol.">
        <title>Novel thermophilic genera Geochorda gen. nov. and Carboxydochorda gen. nov. from the deep terrestrial subsurface reveal the ecophysiological diversity in the class Limnochordia.</title>
        <authorList>
            <person name="Karnachuk O.V."/>
            <person name="Lukina A.P."/>
            <person name="Avakyan M.R."/>
            <person name="Kadnikov V.V."/>
            <person name="Begmatov S."/>
            <person name="Beletsky A.V."/>
            <person name="Vlasova K.G."/>
            <person name="Novikov A.A."/>
            <person name="Shcherbakova V.A."/>
            <person name="Mardanov A.V."/>
            <person name="Ravin N.V."/>
        </authorList>
    </citation>
    <scope>NUCLEOTIDE SEQUENCE [LARGE SCALE GENOMIC DNA]</scope>
    <source>
        <strain evidence="4 5">L945</strain>
    </source>
</reference>
<dbReference type="SUPFAM" id="SSF53271">
    <property type="entry name" value="PRTase-like"/>
    <property type="match status" value="1"/>
</dbReference>
<feature type="domain" description="Double zinc ribbon" evidence="3">
    <location>
        <begin position="20"/>
        <end position="73"/>
    </location>
</feature>
<evidence type="ECO:0000259" key="3">
    <source>
        <dbReference type="Pfam" id="PF18912"/>
    </source>
</evidence>
<proteinExistence type="inferred from homology"/>
<keyword evidence="5" id="KW-1185">Reference proteome</keyword>
<dbReference type="RefSeq" id="WP_324717147.1">
    <property type="nucleotide sequence ID" value="NZ_CP141615.1"/>
</dbReference>
<accession>A0ABZ1BYK1</accession>
<evidence type="ECO:0000256" key="1">
    <source>
        <dbReference type="ARBA" id="ARBA00008007"/>
    </source>
</evidence>